<dbReference type="SUPFAM" id="SSF103088">
    <property type="entry name" value="OmpA-like"/>
    <property type="match status" value="1"/>
</dbReference>
<accession>A0A222G8F1</accession>
<sequence>MSTDAEKEAESAQQLDKVRTLLLGKDNSRITESIKRDARKIVAEVITEALRDRQKQDKSVDKVLQPFVEDSVQISVAHNSEQMVISLYPIVGSLVRKSVAAFLSDFMEKTNQLLENSLTIKGLKWRLRARQGGVSYAQYAASQTFVYRVEHVFLIHRETGLLLNTVALDNENKSDADVVSAMLTAINDFVGDSFITNDDRLKEQLQSVSTENFNLLIKPGPSALVVAAVSGNPPQSISDQLQLTVENIHSLYIEELKSFNGDNQQFENTDSLLRDCLLSEQKIATPNKKKTPWFAWAIVLLVLLYAGYQSYNWLKSTQLHEKIMQLDAQPGVMIKQLKIHSLENITLDILRDPDALNITDWLNSNEMNPTLFNLNERNYYSFDPPILRQRAQRIIKAYPGITFTWQNDMLELAGTLDITKTEQLLNALAIAGFTPDKNLSTEQLQLASAMPMLQSKQINQQIFDEIIGRIASLQLNFPVAVETITPEMQLSLQRLYEYIQQLTPIAKALNINFGLLILGSSDNTGNKTANHIISLKRANNAAEVLQHKGINKDKIFVLGLGQIEITDISSAARTVMFNVIHINND</sequence>
<dbReference type="KEGG" id="cber:B5D82_10085"/>
<name>A0A222G8F1_9GAMM</name>
<evidence type="ECO:0000256" key="1">
    <source>
        <dbReference type="SAM" id="Phobius"/>
    </source>
</evidence>
<dbReference type="Gene3D" id="3.30.1330.60">
    <property type="entry name" value="OmpA-like domain"/>
    <property type="match status" value="1"/>
</dbReference>
<keyword evidence="1" id="KW-1133">Transmembrane helix</keyword>
<dbReference type="Pfam" id="PF00691">
    <property type="entry name" value="OmpA"/>
    <property type="match status" value="1"/>
</dbReference>
<reference evidence="3 4" key="1">
    <citation type="submission" date="2017-08" db="EMBL/GenBank/DDBJ databases">
        <title>Complete genome of Colwellia sp. NB097-1, a psychrophile bacterium ioslated from Bering Sea.</title>
        <authorList>
            <person name="Chen X."/>
        </authorList>
    </citation>
    <scope>NUCLEOTIDE SEQUENCE [LARGE SCALE GENOMIC DNA]</scope>
    <source>
        <strain evidence="3 4">NB097-1</strain>
    </source>
</reference>
<dbReference type="InterPro" id="IPR006665">
    <property type="entry name" value="OmpA-like"/>
</dbReference>
<evidence type="ECO:0000259" key="2">
    <source>
        <dbReference type="Pfam" id="PF00691"/>
    </source>
</evidence>
<evidence type="ECO:0000313" key="3">
    <source>
        <dbReference type="EMBL" id="ASP48081.1"/>
    </source>
</evidence>
<keyword evidence="1" id="KW-0812">Transmembrane</keyword>
<protein>
    <recommendedName>
        <fullName evidence="2">OmpA-like domain-containing protein</fullName>
    </recommendedName>
</protein>
<dbReference type="RefSeq" id="WP_081151267.1">
    <property type="nucleotide sequence ID" value="NZ_CP020465.1"/>
</dbReference>
<evidence type="ECO:0000313" key="4">
    <source>
        <dbReference type="Proteomes" id="UP000202259"/>
    </source>
</evidence>
<dbReference type="AlphaFoldDB" id="A0A222G8F1"/>
<keyword evidence="4" id="KW-1185">Reference proteome</keyword>
<feature type="transmembrane region" description="Helical" evidence="1">
    <location>
        <begin position="293"/>
        <end position="314"/>
    </location>
</feature>
<dbReference type="Proteomes" id="UP000202259">
    <property type="component" value="Chromosome"/>
</dbReference>
<dbReference type="InterPro" id="IPR036737">
    <property type="entry name" value="OmpA-like_sf"/>
</dbReference>
<dbReference type="OrthoDB" id="5347798at2"/>
<organism evidence="3 4">
    <name type="scientific">Cognaticolwellia beringensis</name>
    <dbReference type="NCBI Taxonomy" id="1967665"/>
    <lineage>
        <taxon>Bacteria</taxon>
        <taxon>Pseudomonadati</taxon>
        <taxon>Pseudomonadota</taxon>
        <taxon>Gammaproteobacteria</taxon>
        <taxon>Alteromonadales</taxon>
        <taxon>Colwelliaceae</taxon>
        <taxon>Cognaticolwellia</taxon>
    </lineage>
</organism>
<proteinExistence type="predicted"/>
<gene>
    <name evidence="3" type="ORF">B5D82_10085</name>
</gene>
<dbReference type="EMBL" id="CP020465">
    <property type="protein sequence ID" value="ASP48081.1"/>
    <property type="molecule type" value="Genomic_DNA"/>
</dbReference>
<keyword evidence="1" id="KW-0472">Membrane</keyword>
<feature type="domain" description="OmpA-like" evidence="2">
    <location>
        <begin position="499"/>
        <end position="564"/>
    </location>
</feature>